<protein>
    <recommendedName>
        <fullName evidence="4">Secreted protein</fullName>
    </recommendedName>
</protein>
<keyword evidence="1" id="KW-0732">Signal</keyword>
<sequence>MILLFESLLVGLAEAAMSLAFPDFACCMQAPAGIGASKHQVERHWRFARLGRPDLATSFWNSAGRGEDCRGEVWRKIASPATPDNCLPRI</sequence>
<keyword evidence="3" id="KW-1185">Reference proteome</keyword>
<feature type="chain" id="PRO_5023047114" description="Secreted protein" evidence="1">
    <location>
        <begin position="16"/>
        <end position="90"/>
    </location>
</feature>
<dbReference type="AlphaFoldDB" id="A0A5B7FCT1"/>
<name>A0A5B7FCT1_PORTR</name>
<organism evidence="2 3">
    <name type="scientific">Portunus trituberculatus</name>
    <name type="common">Swimming crab</name>
    <name type="synonym">Neptunus trituberculatus</name>
    <dbReference type="NCBI Taxonomy" id="210409"/>
    <lineage>
        <taxon>Eukaryota</taxon>
        <taxon>Metazoa</taxon>
        <taxon>Ecdysozoa</taxon>
        <taxon>Arthropoda</taxon>
        <taxon>Crustacea</taxon>
        <taxon>Multicrustacea</taxon>
        <taxon>Malacostraca</taxon>
        <taxon>Eumalacostraca</taxon>
        <taxon>Eucarida</taxon>
        <taxon>Decapoda</taxon>
        <taxon>Pleocyemata</taxon>
        <taxon>Brachyura</taxon>
        <taxon>Eubrachyura</taxon>
        <taxon>Portunoidea</taxon>
        <taxon>Portunidae</taxon>
        <taxon>Portuninae</taxon>
        <taxon>Portunus</taxon>
    </lineage>
</organism>
<accession>A0A5B7FCT1</accession>
<gene>
    <name evidence="2" type="ORF">E2C01_036948</name>
</gene>
<evidence type="ECO:0000313" key="3">
    <source>
        <dbReference type="Proteomes" id="UP000324222"/>
    </source>
</evidence>
<evidence type="ECO:0008006" key="4">
    <source>
        <dbReference type="Google" id="ProtNLM"/>
    </source>
</evidence>
<feature type="signal peptide" evidence="1">
    <location>
        <begin position="1"/>
        <end position="15"/>
    </location>
</feature>
<comment type="caution">
    <text evidence="2">The sequence shown here is derived from an EMBL/GenBank/DDBJ whole genome shotgun (WGS) entry which is preliminary data.</text>
</comment>
<dbReference type="Proteomes" id="UP000324222">
    <property type="component" value="Unassembled WGS sequence"/>
</dbReference>
<proteinExistence type="predicted"/>
<reference evidence="2 3" key="1">
    <citation type="submission" date="2019-05" db="EMBL/GenBank/DDBJ databases">
        <title>Another draft genome of Portunus trituberculatus and its Hox gene families provides insights of decapod evolution.</title>
        <authorList>
            <person name="Jeong J.-H."/>
            <person name="Song I."/>
            <person name="Kim S."/>
            <person name="Choi T."/>
            <person name="Kim D."/>
            <person name="Ryu S."/>
            <person name="Kim W."/>
        </authorList>
    </citation>
    <scope>NUCLEOTIDE SEQUENCE [LARGE SCALE GENOMIC DNA]</scope>
    <source>
        <tissue evidence="2">Muscle</tissue>
    </source>
</reference>
<evidence type="ECO:0000313" key="2">
    <source>
        <dbReference type="EMBL" id="MPC43305.1"/>
    </source>
</evidence>
<evidence type="ECO:0000256" key="1">
    <source>
        <dbReference type="SAM" id="SignalP"/>
    </source>
</evidence>
<dbReference type="EMBL" id="VSRR010005773">
    <property type="protein sequence ID" value="MPC43305.1"/>
    <property type="molecule type" value="Genomic_DNA"/>
</dbReference>